<dbReference type="GO" id="GO:0015095">
    <property type="term" value="F:magnesium ion transmembrane transporter activity"/>
    <property type="evidence" value="ECO:0007669"/>
    <property type="project" value="UniProtKB-UniRule"/>
</dbReference>
<evidence type="ECO:0000256" key="5">
    <source>
        <dbReference type="ARBA" id="ARBA00022692"/>
    </source>
</evidence>
<dbReference type="AlphaFoldDB" id="A0A1B1YXM6"/>
<dbReference type="PANTHER" id="PTHR46494">
    <property type="entry name" value="CORA FAMILY METAL ION TRANSPORTER (EUROFUNG)"/>
    <property type="match status" value="1"/>
</dbReference>
<evidence type="ECO:0000256" key="4">
    <source>
        <dbReference type="ARBA" id="ARBA00022475"/>
    </source>
</evidence>
<comment type="function">
    <text evidence="8">Mediates influx of magnesium ions.</text>
</comment>
<keyword evidence="8" id="KW-0460">Magnesium</keyword>
<dbReference type="GO" id="GO:0000287">
    <property type="term" value="F:magnesium ion binding"/>
    <property type="evidence" value="ECO:0007669"/>
    <property type="project" value="TreeGrafter"/>
</dbReference>
<evidence type="ECO:0000256" key="3">
    <source>
        <dbReference type="ARBA" id="ARBA00022448"/>
    </source>
</evidence>
<evidence type="ECO:0000256" key="7">
    <source>
        <dbReference type="ARBA" id="ARBA00023136"/>
    </source>
</evidence>
<dbReference type="InterPro" id="IPR045863">
    <property type="entry name" value="CorA_TM1_TM2"/>
</dbReference>
<protein>
    <recommendedName>
        <fullName evidence="8">Magnesium transport protein CorA</fullName>
    </recommendedName>
</protein>
<evidence type="ECO:0000313" key="10">
    <source>
        <dbReference type="Proteomes" id="UP000092952"/>
    </source>
</evidence>
<dbReference type="STRING" id="1810504.PG2T_07840"/>
<dbReference type="InParanoid" id="A0A1B1YXM6"/>
<dbReference type="InterPro" id="IPR002523">
    <property type="entry name" value="MgTranspt_CorA/ZnTranspt_ZntB"/>
</dbReference>
<keyword evidence="4 8" id="KW-1003">Cell membrane</keyword>
<reference evidence="10" key="1">
    <citation type="submission" date="2016-03" db="EMBL/GenBank/DDBJ databases">
        <title>Complete genome sequence of Solimmundus cernigliae, representing a novel lineage of polycyclic aromatic hydrocarbon degraders within the Gammaproteobacteria.</title>
        <authorList>
            <person name="Singleton D.R."/>
            <person name="Dickey A.N."/>
            <person name="Scholl E.H."/>
            <person name="Wright F.A."/>
            <person name="Aitken M.D."/>
        </authorList>
    </citation>
    <scope>NUCLEOTIDE SEQUENCE [LARGE SCALE GENOMIC DNA]</scope>
    <source>
        <strain evidence="10">TR3.2</strain>
    </source>
</reference>
<keyword evidence="8" id="KW-0406">Ion transport</keyword>
<dbReference type="PANTHER" id="PTHR46494:SF1">
    <property type="entry name" value="CORA FAMILY METAL ION TRANSPORTER (EUROFUNG)"/>
    <property type="match status" value="1"/>
</dbReference>
<feature type="transmembrane region" description="Helical" evidence="8">
    <location>
        <begin position="246"/>
        <end position="265"/>
    </location>
</feature>
<dbReference type="GO" id="GO:0005886">
    <property type="term" value="C:plasma membrane"/>
    <property type="evidence" value="ECO:0007669"/>
    <property type="project" value="UniProtKB-SubCell"/>
</dbReference>
<evidence type="ECO:0000313" key="9">
    <source>
        <dbReference type="EMBL" id="ANX05550.1"/>
    </source>
</evidence>
<dbReference type="Gene3D" id="1.20.58.340">
    <property type="entry name" value="Magnesium transport protein CorA, transmembrane region"/>
    <property type="match status" value="2"/>
</dbReference>
<organism evidence="9 10">
    <name type="scientific">Immundisolibacter cernigliae</name>
    <dbReference type="NCBI Taxonomy" id="1810504"/>
    <lineage>
        <taxon>Bacteria</taxon>
        <taxon>Pseudomonadati</taxon>
        <taxon>Pseudomonadota</taxon>
        <taxon>Gammaproteobacteria</taxon>
        <taxon>Immundisolibacterales</taxon>
        <taxon>Immundisolibacteraceae</taxon>
        <taxon>Immundisolibacter</taxon>
    </lineage>
</organism>
<evidence type="ECO:0000256" key="2">
    <source>
        <dbReference type="ARBA" id="ARBA00009765"/>
    </source>
</evidence>
<keyword evidence="10" id="KW-1185">Reference proteome</keyword>
<comment type="subcellular location">
    <subcellularLocation>
        <location evidence="1">Cell membrane</location>
        <topology evidence="1">Multi-pass membrane protein</topology>
    </subcellularLocation>
    <subcellularLocation>
        <location evidence="8">Membrane</location>
        <topology evidence="8">Multi-pass membrane protein</topology>
    </subcellularLocation>
</comment>
<dbReference type="Proteomes" id="UP000092952">
    <property type="component" value="Chromosome"/>
</dbReference>
<dbReference type="FunCoup" id="A0A1B1YXM6">
    <property type="interactions" value="189"/>
</dbReference>
<evidence type="ECO:0000256" key="6">
    <source>
        <dbReference type="ARBA" id="ARBA00022989"/>
    </source>
</evidence>
<keyword evidence="5 8" id="KW-0812">Transmembrane</keyword>
<keyword evidence="7 8" id="KW-0472">Membrane</keyword>
<dbReference type="Gene3D" id="3.30.460.20">
    <property type="entry name" value="CorA soluble domain-like"/>
    <property type="match status" value="1"/>
</dbReference>
<keyword evidence="3 8" id="KW-0813">Transport</keyword>
<dbReference type="FunFam" id="1.20.58.340:FF:000012">
    <property type="entry name" value="Magnesium transport protein CorA"/>
    <property type="match status" value="1"/>
</dbReference>
<dbReference type="NCBIfam" id="TIGR00383">
    <property type="entry name" value="corA"/>
    <property type="match status" value="1"/>
</dbReference>
<comment type="similarity">
    <text evidence="2 8">Belongs to the CorA metal ion transporter (MIT) (TC 1.A.35) family.</text>
</comment>
<evidence type="ECO:0000256" key="8">
    <source>
        <dbReference type="RuleBase" id="RU362010"/>
    </source>
</evidence>
<gene>
    <name evidence="8" type="primary">corA</name>
    <name evidence="9" type="ORF">PG2T_07840</name>
</gene>
<dbReference type="Pfam" id="PF01544">
    <property type="entry name" value="CorA"/>
    <property type="match status" value="1"/>
</dbReference>
<sequence length="311" mass="35067">MPDDPAGLRRAGATLWVHFAGQPEVGDLRRVGEALGLHPLALEDVMNHGQRPKLDDFDDHLFLEMGCLTQDGIHPVVHDFALFLGQDFVVSVYYGSENLFAGVHARLVDASGRLRRSGTDRLAHALLDVVVDHAFPVLEALGERIEDLETDLLDRPGPGALRELHQLKREMLLIRRAVWPARDVLANLSRGDAPQIAEQSRIYFGDVYDHTVQIIELVESYRDMLAGMLDIYLSSVSNRQNEVMKVLTVIATIFIPLTFIVGVYGMNFSVNETSPWAMPELRAYYGYPILWLVMLGVAGAMLLFFKRRRWF</sequence>
<name>A0A1B1YXM6_9GAMM</name>
<keyword evidence="6 8" id="KW-1133">Transmembrane helix</keyword>
<dbReference type="SUPFAM" id="SSF143865">
    <property type="entry name" value="CorA soluble domain-like"/>
    <property type="match status" value="1"/>
</dbReference>
<dbReference type="CDD" id="cd12828">
    <property type="entry name" value="TmCorA-like_1"/>
    <property type="match status" value="1"/>
</dbReference>
<proteinExistence type="inferred from homology"/>
<dbReference type="EMBL" id="CP014671">
    <property type="protein sequence ID" value="ANX05550.1"/>
    <property type="molecule type" value="Genomic_DNA"/>
</dbReference>
<dbReference type="InterPro" id="IPR004488">
    <property type="entry name" value="Mg/Co-transport_prot_CorA"/>
</dbReference>
<dbReference type="InterPro" id="IPR045861">
    <property type="entry name" value="CorA_cytoplasmic_dom"/>
</dbReference>
<feature type="transmembrane region" description="Helical" evidence="8">
    <location>
        <begin position="285"/>
        <end position="305"/>
    </location>
</feature>
<dbReference type="GO" id="GO:0050897">
    <property type="term" value="F:cobalt ion binding"/>
    <property type="evidence" value="ECO:0007669"/>
    <property type="project" value="TreeGrafter"/>
</dbReference>
<dbReference type="GO" id="GO:0015087">
    <property type="term" value="F:cobalt ion transmembrane transporter activity"/>
    <property type="evidence" value="ECO:0007669"/>
    <property type="project" value="UniProtKB-UniRule"/>
</dbReference>
<evidence type="ECO:0000256" key="1">
    <source>
        <dbReference type="ARBA" id="ARBA00004651"/>
    </source>
</evidence>
<dbReference type="KEGG" id="gbi:PG2T_07840"/>
<accession>A0A1B1YXM6</accession>
<dbReference type="SUPFAM" id="SSF144083">
    <property type="entry name" value="Magnesium transport protein CorA, transmembrane region"/>
    <property type="match status" value="1"/>
</dbReference>